<dbReference type="OrthoDB" id="3990054at2759"/>
<keyword evidence="4 8" id="KW-1133">Transmembrane helix</keyword>
<evidence type="ECO:0000256" key="2">
    <source>
        <dbReference type="ARBA" id="ARBA00022692"/>
    </source>
</evidence>
<feature type="transmembrane region" description="Helical" evidence="8">
    <location>
        <begin position="243"/>
        <end position="271"/>
    </location>
</feature>
<keyword evidence="6 8" id="KW-0472">Membrane</keyword>
<evidence type="ECO:0000256" key="7">
    <source>
        <dbReference type="SAM" id="MobiDB-lite"/>
    </source>
</evidence>
<feature type="transmembrane region" description="Helical" evidence="8">
    <location>
        <begin position="330"/>
        <end position="347"/>
    </location>
</feature>
<evidence type="ECO:0008006" key="10">
    <source>
        <dbReference type="Google" id="ProtNLM"/>
    </source>
</evidence>
<dbReference type="Pfam" id="PF06775">
    <property type="entry name" value="Seipin"/>
    <property type="match status" value="1"/>
</dbReference>
<dbReference type="GO" id="GO:0006629">
    <property type="term" value="P:lipid metabolic process"/>
    <property type="evidence" value="ECO:0007669"/>
    <property type="project" value="UniProtKB-KW"/>
</dbReference>
<dbReference type="EMBL" id="ML143388">
    <property type="protein sequence ID" value="TBU34501.1"/>
    <property type="molecule type" value="Genomic_DNA"/>
</dbReference>
<comment type="subcellular location">
    <subcellularLocation>
        <location evidence="1">Endoplasmic reticulum membrane</location>
        <topology evidence="1">Multi-pass membrane protein</topology>
    </subcellularLocation>
</comment>
<gene>
    <name evidence="9" type="ORF">BD311DRAFT_649910</name>
</gene>
<evidence type="ECO:0000256" key="1">
    <source>
        <dbReference type="ARBA" id="ARBA00004477"/>
    </source>
</evidence>
<evidence type="ECO:0000256" key="4">
    <source>
        <dbReference type="ARBA" id="ARBA00022989"/>
    </source>
</evidence>
<dbReference type="GO" id="GO:0005789">
    <property type="term" value="C:endoplasmic reticulum membrane"/>
    <property type="evidence" value="ECO:0007669"/>
    <property type="project" value="UniProtKB-SubCell"/>
</dbReference>
<protein>
    <recommendedName>
        <fullName evidence="10">Adipose-regulatory protein-domain-containing protein</fullName>
    </recommendedName>
</protein>
<keyword evidence="3" id="KW-0256">Endoplasmic reticulum</keyword>
<dbReference type="CDD" id="cd23995">
    <property type="entry name" value="Seipin_BSCL2_like"/>
    <property type="match status" value="1"/>
</dbReference>
<dbReference type="AlphaFoldDB" id="A0A4Q9N5W4"/>
<feature type="compositionally biased region" description="Polar residues" evidence="7">
    <location>
        <begin position="313"/>
        <end position="326"/>
    </location>
</feature>
<evidence type="ECO:0000256" key="8">
    <source>
        <dbReference type="SAM" id="Phobius"/>
    </source>
</evidence>
<sequence>MDSQKQERDSREREQLRKQVADDTRGILSNLWPLQPVRLFIDLLWAVLRLFSPLAPHLVPLAVFSVILPLIILLSIASGFFVWKNIAVSWETDIYLQYGDGAIPHAEVALWNVAPNQPYDISLHLVVPANEANIALGNFMASLTLVGPSNSTIAEARKPAIVLPQYLAPWSFLYNRPGTVNLELPMLNDFVVGTSRATARVELGRRDQWRTLGEGHGRELAVLSGSVRGFVRKHGIRGLISRFPLLSALAASGVFFFILFIGLVACLMPAVEWHYPSEPDEPRQLEPEDKPRRRRRSRRPEYIERSESKSRPKTPTSARRTEGSGSRRQAVSAAIFLQLLLLTFMFCRAVTSRPRAKTTGAPQRTRRPQQPRGRLQPLSATQCPLSDGDYHDLLRATSLRHRSWFCALSIGTYSVITAHA</sequence>
<dbReference type="GO" id="GO:0140042">
    <property type="term" value="P:lipid droplet formation"/>
    <property type="evidence" value="ECO:0007669"/>
    <property type="project" value="UniProtKB-ARBA"/>
</dbReference>
<proteinExistence type="predicted"/>
<feature type="compositionally biased region" description="Basic and acidic residues" evidence="7">
    <location>
        <begin position="277"/>
        <end position="291"/>
    </location>
</feature>
<feature type="region of interest" description="Disordered" evidence="7">
    <location>
        <begin position="277"/>
        <end position="326"/>
    </location>
</feature>
<evidence type="ECO:0000256" key="6">
    <source>
        <dbReference type="ARBA" id="ARBA00023136"/>
    </source>
</evidence>
<evidence type="ECO:0000256" key="3">
    <source>
        <dbReference type="ARBA" id="ARBA00022824"/>
    </source>
</evidence>
<feature type="compositionally biased region" description="Basic and acidic residues" evidence="7">
    <location>
        <begin position="299"/>
        <end position="310"/>
    </location>
</feature>
<keyword evidence="5" id="KW-0443">Lipid metabolism</keyword>
<accession>A0A4Q9N5W4</accession>
<keyword evidence="2 8" id="KW-0812">Transmembrane</keyword>
<reference evidence="9" key="1">
    <citation type="submission" date="2019-01" db="EMBL/GenBank/DDBJ databases">
        <title>Draft genome sequences of three monokaryotic isolates of the white-rot basidiomycete fungus Dichomitus squalens.</title>
        <authorList>
            <consortium name="DOE Joint Genome Institute"/>
            <person name="Lopez S.C."/>
            <person name="Andreopoulos B."/>
            <person name="Pangilinan J."/>
            <person name="Lipzen A."/>
            <person name="Riley R."/>
            <person name="Ahrendt S."/>
            <person name="Ng V."/>
            <person name="Barry K."/>
            <person name="Daum C."/>
            <person name="Grigoriev I.V."/>
            <person name="Hilden K.S."/>
            <person name="Makela M.R."/>
            <person name="de Vries R.P."/>
        </authorList>
    </citation>
    <scope>NUCLEOTIDE SEQUENCE [LARGE SCALE GENOMIC DNA]</scope>
    <source>
        <strain evidence="9">OM18370.1</strain>
    </source>
</reference>
<feature type="region of interest" description="Disordered" evidence="7">
    <location>
        <begin position="355"/>
        <end position="382"/>
    </location>
</feature>
<evidence type="ECO:0000313" key="9">
    <source>
        <dbReference type="EMBL" id="TBU34501.1"/>
    </source>
</evidence>
<dbReference type="InterPro" id="IPR009617">
    <property type="entry name" value="Seipin"/>
</dbReference>
<dbReference type="PANTHER" id="PTHR21212:SF0">
    <property type="entry name" value="SEIPIN"/>
    <property type="match status" value="1"/>
</dbReference>
<dbReference type="Proteomes" id="UP000292957">
    <property type="component" value="Unassembled WGS sequence"/>
</dbReference>
<dbReference type="PANTHER" id="PTHR21212">
    <property type="entry name" value="BERNARDINELLI-SEIP CONGENITAL LIPODYSTROPHY 2 HOMOLOG BSCL2 PROTEIN"/>
    <property type="match status" value="1"/>
</dbReference>
<name>A0A4Q9N5W4_9APHY</name>
<organism evidence="9">
    <name type="scientific">Dichomitus squalens</name>
    <dbReference type="NCBI Taxonomy" id="114155"/>
    <lineage>
        <taxon>Eukaryota</taxon>
        <taxon>Fungi</taxon>
        <taxon>Dikarya</taxon>
        <taxon>Basidiomycota</taxon>
        <taxon>Agaricomycotina</taxon>
        <taxon>Agaricomycetes</taxon>
        <taxon>Polyporales</taxon>
        <taxon>Polyporaceae</taxon>
        <taxon>Dichomitus</taxon>
    </lineage>
</organism>
<feature type="transmembrane region" description="Helical" evidence="8">
    <location>
        <begin position="61"/>
        <end position="83"/>
    </location>
</feature>
<evidence type="ECO:0000256" key="5">
    <source>
        <dbReference type="ARBA" id="ARBA00023098"/>
    </source>
</evidence>